<dbReference type="CDD" id="cd06225">
    <property type="entry name" value="HAMP"/>
    <property type="match status" value="1"/>
</dbReference>
<dbReference type="GO" id="GO:0006935">
    <property type="term" value="P:chemotaxis"/>
    <property type="evidence" value="ECO:0007669"/>
    <property type="project" value="InterPro"/>
</dbReference>
<dbReference type="EMBL" id="CP043538">
    <property type="protein sequence ID" value="QGY04240.1"/>
    <property type="molecule type" value="Genomic_DNA"/>
</dbReference>
<dbReference type="Proteomes" id="UP000012488">
    <property type="component" value="Chromosome"/>
</dbReference>
<dbReference type="InterPro" id="IPR004089">
    <property type="entry name" value="MCPsignal_dom"/>
</dbReference>
<keyword evidence="1 3" id="KW-0807">Transducer</keyword>
<evidence type="ECO:0000256" key="1">
    <source>
        <dbReference type="ARBA" id="ARBA00023224"/>
    </source>
</evidence>
<evidence type="ECO:0000259" key="5">
    <source>
        <dbReference type="PROSITE" id="PS50885"/>
    </source>
</evidence>
<dbReference type="RefSeq" id="WP_010687260.1">
    <property type="nucleotide sequence ID" value="NZ_CP043538.1"/>
</dbReference>
<dbReference type="Gene3D" id="6.10.340.10">
    <property type="match status" value="1"/>
</dbReference>
<dbReference type="Pfam" id="PF00015">
    <property type="entry name" value="MCPsignal"/>
    <property type="match status" value="1"/>
</dbReference>
<protein>
    <submittedName>
        <fullName evidence="6">Methyl-accepting chemotaxis protein</fullName>
    </submittedName>
</protein>
<dbReference type="GO" id="GO:0007165">
    <property type="term" value="P:signal transduction"/>
    <property type="evidence" value="ECO:0007669"/>
    <property type="project" value="UniProtKB-KW"/>
</dbReference>
<dbReference type="OrthoDB" id="3289104at2"/>
<dbReference type="PROSITE" id="PS50111">
    <property type="entry name" value="CHEMOTAXIS_TRANSDUC_2"/>
    <property type="match status" value="1"/>
</dbReference>
<dbReference type="Pfam" id="PF12729">
    <property type="entry name" value="4HB_MCP_1"/>
    <property type="match status" value="1"/>
</dbReference>
<evidence type="ECO:0000313" key="7">
    <source>
        <dbReference type="Proteomes" id="UP000012488"/>
    </source>
</evidence>
<dbReference type="Gene3D" id="1.10.287.950">
    <property type="entry name" value="Methyl-accepting chemotaxis protein"/>
    <property type="match status" value="1"/>
</dbReference>
<evidence type="ECO:0000256" key="2">
    <source>
        <dbReference type="ARBA" id="ARBA00029447"/>
    </source>
</evidence>
<name>A0A6B9FNT3_9HYPH</name>
<evidence type="ECO:0000313" key="6">
    <source>
        <dbReference type="EMBL" id="QGY04240.1"/>
    </source>
</evidence>
<accession>A0A6B9FNT3</accession>
<reference evidence="6 7" key="2">
    <citation type="journal article" date="2013" name="Genome Announc.">
        <title>Draft Genome Sequence of Methylobacterium mesophilicum Strain SR1.6/6, Isolated from Citrus sinensis.</title>
        <authorList>
            <person name="Marinho Almeida D."/>
            <person name="Dini-Andreote F."/>
            <person name="Camargo Neves A.A."/>
            <person name="Juca Ramos R.T."/>
            <person name="Andreote F.D."/>
            <person name="Carneiro A.R."/>
            <person name="Oliveira de Souza Lima A."/>
            <person name="Caracciolo Gomes de Sa P.H."/>
            <person name="Ribeiro Barbosa M.S."/>
            <person name="Araujo W.L."/>
            <person name="Silva A."/>
        </authorList>
    </citation>
    <scope>NUCLEOTIDE SEQUENCE [LARGE SCALE GENOMIC DNA]</scope>
    <source>
        <strain evidence="6 7">SR1.6/6</strain>
    </source>
</reference>
<reference evidence="6 7" key="1">
    <citation type="journal article" date="2012" name="Genet. Mol. Biol.">
        <title>Analysis of 16S rRNA and mxaF genes revealing insights into Methylobacterium niche-specific plant association.</title>
        <authorList>
            <person name="Dourado M.N."/>
            <person name="Andreote F.D."/>
            <person name="Dini-Andreote F."/>
            <person name="Conti R."/>
            <person name="Araujo J.M."/>
            <person name="Araujo W.L."/>
        </authorList>
    </citation>
    <scope>NUCLEOTIDE SEQUENCE [LARGE SCALE GENOMIC DNA]</scope>
    <source>
        <strain evidence="6 7">SR1.6/6</strain>
    </source>
</reference>
<dbReference type="PRINTS" id="PR00260">
    <property type="entry name" value="CHEMTRNSDUCR"/>
</dbReference>
<organism evidence="6 7">
    <name type="scientific">Methylobacterium mesophilicum SR1.6/6</name>
    <dbReference type="NCBI Taxonomy" id="908290"/>
    <lineage>
        <taxon>Bacteria</taxon>
        <taxon>Pseudomonadati</taxon>
        <taxon>Pseudomonadota</taxon>
        <taxon>Alphaproteobacteria</taxon>
        <taxon>Hyphomicrobiales</taxon>
        <taxon>Methylobacteriaceae</taxon>
        <taxon>Methylobacterium</taxon>
    </lineage>
</organism>
<comment type="similarity">
    <text evidence="2">Belongs to the methyl-accepting chemotaxis (MCP) protein family.</text>
</comment>
<dbReference type="GO" id="GO:0004888">
    <property type="term" value="F:transmembrane signaling receptor activity"/>
    <property type="evidence" value="ECO:0007669"/>
    <property type="project" value="InterPro"/>
</dbReference>
<dbReference type="PANTHER" id="PTHR32089">
    <property type="entry name" value="METHYL-ACCEPTING CHEMOTAXIS PROTEIN MCPB"/>
    <property type="match status" value="1"/>
</dbReference>
<dbReference type="InterPro" id="IPR003660">
    <property type="entry name" value="HAMP_dom"/>
</dbReference>
<dbReference type="InterPro" id="IPR024478">
    <property type="entry name" value="HlyB_4HB_MCP"/>
</dbReference>
<proteinExistence type="inferred from homology"/>
<dbReference type="Pfam" id="PF00672">
    <property type="entry name" value="HAMP"/>
    <property type="match status" value="1"/>
</dbReference>
<dbReference type="InterPro" id="IPR004090">
    <property type="entry name" value="Chemotax_Me-accpt_rcpt"/>
</dbReference>
<dbReference type="PANTHER" id="PTHR32089:SF112">
    <property type="entry name" value="LYSOZYME-LIKE PROTEIN-RELATED"/>
    <property type="match status" value="1"/>
</dbReference>
<gene>
    <name evidence="6" type="ORF">MMSR116_21795</name>
</gene>
<dbReference type="AlphaFoldDB" id="A0A6B9FNT3"/>
<dbReference type="SMART" id="SM00283">
    <property type="entry name" value="MA"/>
    <property type="match status" value="1"/>
</dbReference>
<dbReference type="PROSITE" id="PS50885">
    <property type="entry name" value="HAMP"/>
    <property type="match status" value="1"/>
</dbReference>
<evidence type="ECO:0000259" key="4">
    <source>
        <dbReference type="PROSITE" id="PS50111"/>
    </source>
</evidence>
<feature type="domain" description="HAMP" evidence="5">
    <location>
        <begin position="206"/>
        <end position="259"/>
    </location>
</feature>
<evidence type="ECO:0000256" key="3">
    <source>
        <dbReference type="PROSITE-ProRule" id="PRU00284"/>
    </source>
</evidence>
<dbReference type="SUPFAM" id="SSF58104">
    <property type="entry name" value="Methyl-accepting chemotaxis protein (MCP) signaling domain"/>
    <property type="match status" value="1"/>
</dbReference>
<dbReference type="SMART" id="SM00304">
    <property type="entry name" value="HAMP"/>
    <property type="match status" value="1"/>
</dbReference>
<dbReference type="GO" id="GO:0016020">
    <property type="term" value="C:membrane"/>
    <property type="evidence" value="ECO:0007669"/>
    <property type="project" value="InterPro"/>
</dbReference>
<dbReference type="KEGG" id="mmes:MMSR116_21795"/>
<sequence>MKLSRKLSALVFMLLLAATVQGGIAFYKLKLIDGRLGELLDTALPAMNAAQRVEALVVRGRLLQVRFATADTESERAASRKEVDDLIAQRGRQVEAYRALVTGPDEQSLYDDLVAKLKLQGYDWDRLRAFSLDQREQAMAYYRGAMNTRYGAALAAAHALADFHVQRVDQAGRAARESQASAARWTQIILMATLLIASAAMLYAALGVSRPLAQMTAAMRRVADGDAECRLPSVGRRDEIGAMAAAVHVFKGNMLRARALEAEAAQARADAEAQRRQAAQHLAARFEATVGGITGSLAEAAGRLRATAEGLTATATRTAGRSTSAAATAAAASNHVATVATAAEELGSSISEIGRQAGASTDLAHRAVGEAAETARVVQDLSAAAQRVGRVVEMIAAVASQTNLLALNATIEAARAGAAGRGFAVVAAEVKALADQTVRATAEIALQITAIQDSTGHAVDAIGGIAGRIREISAMAASIAAAVERQGAATQEIVRNVAEAASGTQSATVHASDVAGAAEDTGAAAAQVLASAAEMAGQAGQLGMEVETFLAMVRTA</sequence>
<feature type="domain" description="Methyl-accepting transducer" evidence="4">
    <location>
        <begin position="293"/>
        <end position="522"/>
    </location>
</feature>